<dbReference type="SUPFAM" id="SSF53448">
    <property type="entry name" value="Nucleotide-diphospho-sugar transferases"/>
    <property type="match status" value="1"/>
</dbReference>
<gene>
    <name evidence="3" type="ORF">AK812_SmicGene4991</name>
</gene>
<evidence type="ECO:0000313" key="3">
    <source>
        <dbReference type="EMBL" id="OLQ11200.1"/>
    </source>
</evidence>
<proteinExistence type="inferred from homology"/>
<evidence type="ECO:0000256" key="1">
    <source>
        <dbReference type="ARBA" id="ARBA00007033"/>
    </source>
</evidence>
<evidence type="ECO:0000259" key="2">
    <source>
        <dbReference type="Pfam" id="PF03407"/>
    </source>
</evidence>
<feature type="domain" description="Nucleotide-diphospho-sugar transferase" evidence="2">
    <location>
        <begin position="164"/>
        <end position="405"/>
    </location>
</feature>
<dbReference type="Pfam" id="PF03407">
    <property type="entry name" value="Nucleotid_trans"/>
    <property type="match status" value="1"/>
</dbReference>
<dbReference type="PANTHER" id="PTHR47032:SF1">
    <property type="entry name" value="UDP-D-XYLOSE:L-FUCOSE ALPHA-1,3-D-XYLOSYLTRANSFERASE-RELATED"/>
    <property type="match status" value="1"/>
</dbReference>
<sequence length="782" mass="85564">MEKLKIVHAQIMELKSAHDLLDLAGEFVNEFAVFHAFAILDAAAAAPGAGQRLKAMAALEGRAVAELVSEWVQLRHAALQSAEMRGGSWPEDVLPFSPDGPGNAGLGQRARLLPLRSLRPLREAALAAPNQHLIVTWTTGAFANLAVNLALSVRQNVPELEASLAVVCLDGDAQQLLTARGFFAVLLQGPTDDDAVKNPWQNDDLWKFKYRLMASLISLGVSALVLDTDVVLLSDPFKHLRLDADFEVMTDLFFPESQLLSTTLRPEDNINTGFVFHKSNNAALQLIIAFLDSFDALIWQGFKRDWFNQRAFNKLVLEWVDAGAAKVLYGAESWCSLRPGPGNWTNVGGVPATDPSQSRTCGESDLTIRVLDPAVIAHGMNYFWRRAHLLPPLQGFEVAAVHANGVEPKDYFLRDRGLWYLDDFAERFGEHPLFFTYVHARGSTLTEDFEDLAAAVEVAMLLRRRVVLPDTMNCRNCPAYGPYGFHAWPRSAWGEELGCTFDYFSRAGLAMGEWLRFAAESGVARLERFRALGRARLGHLEEVKDALSKLRGRAAADLEVAPVLEFGADVPIRALRDLLKAAVGGEALDSLPCAWRAWPATTYACRDAFLVPTAGALQVSPEGLSDCDGSAQAECGVLPFMCCEAYFGWAEKFEALGPGAPAWDLPCGCGLRHCKESRPRPGEVCCEPLAEAARKKFGVSCGSNPSPVSALPRLVPDDTDTYSSSSMRELAKGRLSTEDAHRLCLTSAALHLRQVGIDAQHRCEAMLENFMAAHKGFAKDAS</sequence>
<comment type="similarity">
    <text evidence="1">Belongs to the glycosyltransferase 77 family.</text>
</comment>
<keyword evidence="4" id="KW-1185">Reference proteome</keyword>
<dbReference type="AlphaFoldDB" id="A0A1Q9EUW8"/>
<dbReference type="InterPro" id="IPR052636">
    <property type="entry name" value="UDP-D-xylose:L-fucose_XylT"/>
</dbReference>
<comment type="caution">
    <text evidence="3">The sequence shown here is derived from an EMBL/GenBank/DDBJ whole genome shotgun (WGS) entry which is preliminary data.</text>
</comment>
<reference evidence="3 4" key="1">
    <citation type="submission" date="2016-02" db="EMBL/GenBank/DDBJ databases">
        <title>Genome analysis of coral dinoflagellate symbionts highlights evolutionary adaptations to a symbiotic lifestyle.</title>
        <authorList>
            <person name="Aranda M."/>
            <person name="Li Y."/>
            <person name="Liew Y.J."/>
            <person name="Baumgarten S."/>
            <person name="Simakov O."/>
            <person name="Wilson M."/>
            <person name="Piel J."/>
            <person name="Ashoor H."/>
            <person name="Bougouffa S."/>
            <person name="Bajic V.B."/>
            <person name="Ryu T."/>
            <person name="Ravasi T."/>
            <person name="Bayer T."/>
            <person name="Micklem G."/>
            <person name="Kim H."/>
            <person name="Bhak J."/>
            <person name="Lajeunesse T.C."/>
            <person name="Voolstra C.R."/>
        </authorList>
    </citation>
    <scope>NUCLEOTIDE SEQUENCE [LARGE SCALE GENOMIC DNA]</scope>
    <source>
        <strain evidence="3 4">CCMP2467</strain>
    </source>
</reference>
<dbReference type="InterPro" id="IPR029044">
    <property type="entry name" value="Nucleotide-diphossugar_trans"/>
</dbReference>
<dbReference type="OrthoDB" id="414134at2759"/>
<name>A0A1Q9EUW8_SYMMI</name>
<protein>
    <recommendedName>
        <fullName evidence="2">Nucleotide-diphospho-sugar transferase domain-containing protein</fullName>
    </recommendedName>
</protein>
<accession>A0A1Q9EUW8</accession>
<dbReference type="Proteomes" id="UP000186817">
    <property type="component" value="Unassembled WGS sequence"/>
</dbReference>
<organism evidence="3 4">
    <name type="scientific">Symbiodinium microadriaticum</name>
    <name type="common">Dinoflagellate</name>
    <name type="synonym">Zooxanthella microadriatica</name>
    <dbReference type="NCBI Taxonomy" id="2951"/>
    <lineage>
        <taxon>Eukaryota</taxon>
        <taxon>Sar</taxon>
        <taxon>Alveolata</taxon>
        <taxon>Dinophyceae</taxon>
        <taxon>Suessiales</taxon>
        <taxon>Symbiodiniaceae</taxon>
        <taxon>Symbiodinium</taxon>
    </lineage>
</organism>
<dbReference type="PANTHER" id="PTHR47032">
    <property type="entry name" value="UDP-D-XYLOSE:L-FUCOSE ALPHA-1,3-D-XYLOSYLTRANSFERASE-RELATED"/>
    <property type="match status" value="1"/>
</dbReference>
<dbReference type="GO" id="GO:0016757">
    <property type="term" value="F:glycosyltransferase activity"/>
    <property type="evidence" value="ECO:0007669"/>
    <property type="project" value="TreeGrafter"/>
</dbReference>
<dbReference type="EMBL" id="LSRX01000063">
    <property type="protein sequence ID" value="OLQ11200.1"/>
    <property type="molecule type" value="Genomic_DNA"/>
</dbReference>
<dbReference type="InterPro" id="IPR005069">
    <property type="entry name" value="Nucl-diP-sugar_transferase"/>
</dbReference>
<evidence type="ECO:0000313" key="4">
    <source>
        <dbReference type="Proteomes" id="UP000186817"/>
    </source>
</evidence>
<dbReference type="GO" id="GO:0005794">
    <property type="term" value="C:Golgi apparatus"/>
    <property type="evidence" value="ECO:0007669"/>
    <property type="project" value="TreeGrafter"/>
</dbReference>